<evidence type="ECO:0000313" key="2">
    <source>
        <dbReference type="EMBL" id="TYR35420.1"/>
    </source>
</evidence>
<dbReference type="Proteomes" id="UP000322362">
    <property type="component" value="Unassembled WGS sequence"/>
</dbReference>
<feature type="chain" id="PRO_5022953637" evidence="1">
    <location>
        <begin position="22"/>
        <end position="404"/>
    </location>
</feature>
<dbReference type="EMBL" id="VTAV01000009">
    <property type="protein sequence ID" value="TYR35420.1"/>
    <property type="molecule type" value="Genomic_DNA"/>
</dbReference>
<reference evidence="2 3" key="1">
    <citation type="submission" date="2019-08" db="EMBL/GenBank/DDBJ databases">
        <title>Phlebobacter frassis gen. nov. sp. nov., a new member of family Sphingobacteriaceae isolated from sand fly rearing media.</title>
        <authorList>
            <person name="Kakumanu M.L."/>
            <person name="Marayati B.F."/>
            <person name="Wada-Katsumata A."/>
            <person name="Wasserberg G."/>
            <person name="Schal C."/>
            <person name="Apperson C.S."/>
            <person name="Ponnusamy L."/>
        </authorList>
    </citation>
    <scope>NUCLEOTIDE SEQUENCE [LARGE SCALE GENOMIC DNA]</scope>
    <source>
        <strain evidence="2 3">SSI9</strain>
    </source>
</reference>
<name>A0A5D4H9F3_9SPHI</name>
<feature type="signal peptide" evidence="1">
    <location>
        <begin position="1"/>
        <end position="21"/>
    </location>
</feature>
<keyword evidence="1" id="KW-0732">Signal</keyword>
<protein>
    <submittedName>
        <fullName evidence="2">Uncharacterized protein</fullName>
    </submittedName>
</protein>
<accession>A0A5D4H9F3</accession>
<keyword evidence="3" id="KW-1185">Reference proteome</keyword>
<comment type="caution">
    <text evidence="2">The sequence shown here is derived from an EMBL/GenBank/DDBJ whole genome shotgun (WGS) entry which is preliminary data.</text>
</comment>
<dbReference type="RefSeq" id="WP_148919777.1">
    <property type="nucleotide sequence ID" value="NZ_VTAV01000009.1"/>
</dbReference>
<sequence length="404" mass="44288">MNATRIKMYMFILLLVLGACTKDDESLQYPDGFSVNVAQNVELPYAVTSKDEIVFDITISSKADVAIQQAVLRLDDAELQTVSASANEIRLQYTYSVTAKDVGKSLIFLLTVSDSEGKSVDKDFTIYVQSAPADITVTIPEEAPSEVMDDGAVDFIMSVVSENDISYIKTFLDQVEIVALTKEAFDNPKEDDYHFEYHPTVVDADRTLTFTIEIMDVLGNLHRQTYDLFVERSQEADFNAFNDVNIGAQRSAGPGPFFNATTGEVYVTAGAAVKSASIDLIAFFSGSTTAFNITSPTFTNTINIIYNPAAIGEDAMENWAVRNETLIKKITLTREEFDLLVSAAEIEALYTESSVIESETSGGLANNNVMVFKTVAGKYGVLFVKSRSANANTGYLTVDIKVQK</sequence>
<gene>
    <name evidence="2" type="ORF">FXV77_13590</name>
</gene>
<organism evidence="2 3">
    <name type="scientific">Sphingobacterium phlebotomi</name>
    <dbReference type="NCBI Taxonomy" id="2605433"/>
    <lineage>
        <taxon>Bacteria</taxon>
        <taxon>Pseudomonadati</taxon>
        <taxon>Bacteroidota</taxon>
        <taxon>Sphingobacteriia</taxon>
        <taxon>Sphingobacteriales</taxon>
        <taxon>Sphingobacteriaceae</taxon>
        <taxon>Sphingobacterium</taxon>
    </lineage>
</organism>
<evidence type="ECO:0000256" key="1">
    <source>
        <dbReference type="SAM" id="SignalP"/>
    </source>
</evidence>
<dbReference type="AlphaFoldDB" id="A0A5D4H9F3"/>
<evidence type="ECO:0000313" key="3">
    <source>
        <dbReference type="Proteomes" id="UP000322362"/>
    </source>
</evidence>
<dbReference type="PROSITE" id="PS51257">
    <property type="entry name" value="PROKAR_LIPOPROTEIN"/>
    <property type="match status" value="1"/>
</dbReference>
<proteinExistence type="predicted"/>